<feature type="region of interest" description="Disordered" evidence="1">
    <location>
        <begin position="1"/>
        <end position="24"/>
    </location>
</feature>
<name>A0AAD3D059_9STRA</name>
<accession>A0AAD3D059</accession>
<dbReference type="InterPro" id="IPR021067">
    <property type="entry name" value="Glycosyltransferase"/>
</dbReference>
<comment type="caution">
    <text evidence="3">The sequence shown here is derived from an EMBL/GenBank/DDBJ whole genome shotgun (WGS) entry which is preliminary data.</text>
</comment>
<dbReference type="PANTHER" id="PTHR34496">
    <property type="entry name" value="GLCNAC TRANSFERASE-RELATED"/>
    <property type="match status" value="1"/>
</dbReference>
<keyword evidence="2" id="KW-1133">Transmembrane helix</keyword>
<reference evidence="3 4" key="1">
    <citation type="journal article" date="2021" name="Sci. Rep.">
        <title>The genome of the diatom Chaetoceros tenuissimus carries an ancient integrated fragment of an extant virus.</title>
        <authorList>
            <person name="Hongo Y."/>
            <person name="Kimura K."/>
            <person name="Takaki Y."/>
            <person name="Yoshida Y."/>
            <person name="Baba S."/>
            <person name="Kobayashi G."/>
            <person name="Nagasaki K."/>
            <person name="Hano T."/>
            <person name="Tomaru Y."/>
        </authorList>
    </citation>
    <scope>NUCLEOTIDE SEQUENCE [LARGE SCALE GENOMIC DNA]</scope>
    <source>
        <strain evidence="3 4">NIES-3715</strain>
    </source>
</reference>
<dbReference type="Proteomes" id="UP001054902">
    <property type="component" value="Unassembled WGS sequence"/>
</dbReference>
<feature type="region of interest" description="Disordered" evidence="1">
    <location>
        <begin position="61"/>
        <end position="85"/>
    </location>
</feature>
<feature type="transmembrane region" description="Helical" evidence="2">
    <location>
        <begin position="31"/>
        <end position="50"/>
    </location>
</feature>
<feature type="compositionally biased region" description="Low complexity" evidence="1">
    <location>
        <begin position="66"/>
        <end position="78"/>
    </location>
</feature>
<feature type="compositionally biased region" description="Low complexity" evidence="1">
    <location>
        <begin position="13"/>
        <end position="24"/>
    </location>
</feature>
<evidence type="ECO:0000313" key="4">
    <source>
        <dbReference type="Proteomes" id="UP001054902"/>
    </source>
</evidence>
<keyword evidence="2" id="KW-0472">Membrane</keyword>
<evidence type="ECO:0000256" key="1">
    <source>
        <dbReference type="SAM" id="MobiDB-lite"/>
    </source>
</evidence>
<dbReference type="EMBL" id="BLLK01000047">
    <property type="protein sequence ID" value="GFH54130.1"/>
    <property type="molecule type" value="Genomic_DNA"/>
</dbReference>
<gene>
    <name evidence="3" type="ORF">CTEN210_10606</name>
</gene>
<evidence type="ECO:0000256" key="2">
    <source>
        <dbReference type="SAM" id="Phobius"/>
    </source>
</evidence>
<dbReference type="Pfam" id="PF11397">
    <property type="entry name" value="GlcNAc"/>
    <property type="match status" value="1"/>
</dbReference>
<protein>
    <submittedName>
        <fullName evidence="3">Uncharacterized protein</fullName>
    </submittedName>
</protein>
<sequence>MMRSTRTSHLHLNGKSNSSQSSGLSSFDKTLLYSAAFAICFYLGVSMTTFSQLPSMPTLDDFILRPPGSKSSSKSKPSQQMPRQLATDNASTIVPMESFPQTIKSSPLETIKHPAAEIIPSIDIPDLKVPSFYDPPQFSSYGGIRKFLNYGETLMTPQQAQSIGSKVNGLETIFVAIASYRDFQCRQTVESIFTRATHPERIRVAVVDQIDVSVGDIPCSKAEYSCAENPNQVLCKYEKQIDFFTMEAKYAMGPVFARHLGNRLYRGEYFAIQCDAHVDFVKDWDSSIIKQWKSAQNEMAVLSAYLSDVHGSMDEEGNLLRKTRPIMCKSDFEDHGVTRHLRHGQQPEGPSGIHGEPTLEPYWAAGFSFSRGHFIVNIPYDQHLPWVFQGEEISIGIRGFTYGYDYYTPETSPCFHYYASQDTTGKRGKVKLFWENAKKLDRAKISQVEKGGMKRLNSIIHMNGPSVTADSWIHIDEQKYGIGKVRTPEKFFETFGVHMDTFKVEDHLCRFVGKNMHRIWKQHLRKDGMGIDYDKITYKFQDPDIYGNTWQKLLPKK</sequence>
<dbReference type="AlphaFoldDB" id="A0AAD3D059"/>
<keyword evidence="2" id="KW-0812">Transmembrane</keyword>
<keyword evidence="4" id="KW-1185">Reference proteome</keyword>
<evidence type="ECO:0000313" key="3">
    <source>
        <dbReference type="EMBL" id="GFH54130.1"/>
    </source>
</evidence>
<dbReference type="PANTHER" id="PTHR34496:SF6">
    <property type="entry name" value="GLYCOSYLTRANSFERASE 2-LIKE DOMAIN-CONTAINING PROTEIN"/>
    <property type="match status" value="1"/>
</dbReference>
<proteinExistence type="predicted"/>
<organism evidence="3 4">
    <name type="scientific">Chaetoceros tenuissimus</name>
    <dbReference type="NCBI Taxonomy" id="426638"/>
    <lineage>
        <taxon>Eukaryota</taxon>
        <taxon>Sar</taxon>
        <taxon>Stramenopiles</taxon>
        <taxon>Ochrophyta</taxon>
        <taxon>Bacillariophyta</taxon>
        <taxon>Coscinodiscophyceae</taxon>
        <taxon>Chaetocerotophycidae</taxon>
        <taxon>Chaetocerotales</taxon>
        <taxon>Chaetocerotaceae</taxon>
        <taxon>Chaetoceros</taxon>
    </lineage>
</organism>